<reference evidence="2 3" key="1">
    <citation type="submission" date="2015-12" db="EMBL/GenBank/DDBJ databases">
        <title>The genome of Folsomia candida.</title>
        <authorList>
            <person name="Faddeeva A."/>
            <person name="Derks M.F."/>
            <person name="Anvar Y."/>
            <person name="Smit S."/>
            <person name="Van Straalen N."/>
            <person name="Roelofs D."/>
        </authorList>
    </citation>
    <scope>NUCLEOTIDE SEQUENCE [LARGE SCALE GENOMIC DNA]</scope>
    <source>
        <strain evidence="2 3">VU population</strain>
        <tissue evidence="2">Whole body</tissue>
    </source>
</reference>
<keyword evidence="1" id="KW-0812">Transmembrane</keyword>
<keyword evidence="3" id="KW-1185">Reference proteome</keyword>
<protein>
    <submittedName>
        <fullName evidence="2">Uncharacterized protein</fullName>
    </submittedName>
</protein>
<sequence>MGKSPAWQALVTAQGMGDNYSTYVYLLRTWMYQLISLPSTILSVQGGLFDIKYMNLMSTTSFVHNHLAFQYYIFVTAAKHEIQEYFRKLESLEMFGLKQVVIIDMEYLLEDTLLLRMHYHNIYFIEKPSVGIESSAPWYQIHCVASECVNKLEQIGKNVSNLNKYFWSTVTAFGQKIELSGLKSITNGSRKVASFHGFLASWIFQDVLKHDLTHVRPLYSFTPIIRLNNWGSTWNIFFLHDVQTYSFVSCHQTRSNSDILTTLSSPLDDWSWALLATHFTWVVLILILLPKQLNSDGILLMIGISLENSVLSGSIYKAKFKPTKYPLIGLNTFIGVWTLLVGTILTNWYKSIFTMEMIVPTMYRSPWTTVMDVEGIRILMPFKLMGEHSVDMIKFDYFRHKYFYTQLLFRCHEIAIEPGKYKRLMVYKNRAKALVNMLRPHFGMDENLNIKYKSGVFTDFHRPDEPHPFNKSVLKGYPIQSVDYNKADSYNIVKILSTCEKVALIDKAENIVKITNFLNDNQEKRRFVRGDGDHFFRQFEAG</sequence>
<organism evidence="2 3">
    <name type="scientific">Folsomia candida</name>
    <name type="common">Springtail</name>
    <dbReference type="NCBI Taxonomy" id="158441"/>
    <lineage>
        <taxon>Eukaryota</taxon>
        <taxon>Metazoa</taxon>
        <taxon>Ecdysozoa</taxon>
        <taxon>Arthropoda</taxon>
        <taxon>Hexapoda</taxon>
        <taxon>Collembola</taxon>
        <taxon>Entomobryomorpha</taxon>
        <taxon>Isotomoidea</taxon>
        <taxon>Isotomidae</taxon>
        <taxon>Proisotominae</taxon>
        <taxon>Folsomia</taxon>
    </lineage>
</organism>
<feature type="transmembrane region" description="Helical" evidence="1">
    <location>
        <begin position="270"/>
        <end position="290"/>
    </location>
</feature>
<evidence type="ECO:0000313" key="2">
    <source>
        <dbReference type="EMBL" id="OXA39276.1"/>
    </source>
</evidence>
<keyword evidence="1" id="KW-0472">Membrane</keyword>
<proteinExistence type="predicted"/>
<dbReference type="Proteomes" id="UP000198287">
    <property type="component" value="Unassembled WGS sequence"/>
</dbReference>
<evidence type="ECO:0000313" key="3">
    <source>
        <dbReference type="Proteomes" id="UP000198287"/>
    </source>
</evidence>
<comment type="caution">
    <text evidence="2">The sequence shown here is derived from an EMBL/GenBank/DDBJ whole genome shotgun (WGS) entry which is preliminary data.</text>
</comment>
<feature type="transmembrane region" description="Helical" evidence="1">
    <location>
        <begin position="328"/>
        <end position="349"/>
    </location>
</feature>
<accession>A0A226D4U1</accession>
<gene>
    <name evidence="2" type="ORF">Fcan01_25880</name>
</gene>
<name>A0A226D4U1_FOLCA</name>
<dbReference type="AlphaFoldDB" id="A0A226D4U1"/>
<dbReference type="EMBL" id="LNIX01000039">
    <property type="protein sequence ID" value="OXA39276.1"/>
    <property type="molecule type" value="Genomic_DNA"/>
</dbReference>
<keyword evidence="1" id="KW-1133">Transmembrane helix</keyword>
<evidence type="ECO:0000256" key="1">
    <source>
        <dbReference type="SAM" id="Phobius"/>
    </source>
</evidence>